<comment type="caution">
    <text evidence="1">The sequence shown here is derived from an EMBL/GenBank/DDBJ whole genome shotgun (WGS) entry which is preliminary data.</text>
</comment>
<dbReference type="Proteomes" id="UP000294599">
    <property type="component" value="Unassembled WGS sequence"/>
</dbReference>
<dbReference type="PROSITE" id="PS51257">
    <property type="entry name" value="PROKAR_LIPOPROTEIN"/>
    <property type="match status" value="1"/>
</dbReference>
<proteinExistence type="predicted"/>
<organism evidence="1 2">
    <name type="scientific">Pseudofulvimonas gallinarii</name>
    <dbReference type="NCBI Taxonomy" id="634155"/>
    <lineage>
        <taxon>Bacteria</taxon>
        <taxon>Pseudomonadati</taxon>
        <taxon>Pseudomonadota</taxon>
        <taxon>Gammaproteobacteria</taxon>
        <taxon>Lysobacterales</taxon>
        <taxon>Rhodanobacteraceae</taxon>
        <taxon>Pseudofulvimonas</taxon>
    </lineage>
</organism>
<name>A0A4S3KZU5_9GAMM</name>
<evidence type="ECO:0000313" key="2">
    <source>
        <dbReference type="Proteomes" id="UP000294599"/>
    </source>
</evidence>
<reference evidence="1 2" key="1">
    <citation type="submission" date="2019-03" db="EMBL/GenBank/DDBJ databases">
        <title>Genomic Encyclopedia of Type Strains, Phase IV (KMG-IV): sequencing the most valuable type-strain genomes for metagenomic binning, comparative biology and taxonomic classification.</title>
        <authorList>
            <person name="Goeker M."/>
        </authorList>
    </citation>
    <scope>NUCLEOTIDE SEQUENCE [LARGE SCALE GENOMIC DNA]</scope>
    <source>
        <strain evidence="1 2">DSM 21944</strain>
    </source>
</reference>
<protein>
    <submittedName>
        <fullName evidence="1">Uncharacterized protein</fullName>
    </submittedName>
</protein>
<evidence type="ECO:0000313" key="1">
    <source>
        <dbReference type="EMBL" id="TCT00328.1"/>
    </source>
</evidence>
<sequence length="72" mass="7957">MTAGAGRTLAAVSLLVSMALAGCWGGGAEVRNSNQATTVGQELIDLQRARDQGLLDEREYEKQRRRILRRRD</sequence>
<accession>A0A4S3KZU5</accession>
<dbReference type="EMBL" id="SMAF01000003">
    <property type="protein sequence ID" value="TCT00328.1"/>
    <property type="molecule type" value="Genomic_DNA"/>
</dbReference>
<dbReference type="OrthoDB" id="7069017at2"/>
<gene>
    <name evidence="1" type="ORF">EDC25_10396</name>
</gene>
<dbReference type="AlphaFoldDB" id="A0A4S3KZU5"/>
<dbReference type="RefSeq" id="WP_123522676.1">
    <property type="nucleotide sequence ID" value="NZ_JBHLWF010000007.1"/>
</dbReference>
<keyword evidence="2" id="KW-1185">Reference proteome</keyword>